<evidence type="ECO:0000256" key="12">
    <source>
        <dbReference type="ARBA" id="ARBA00023157"/>
    </source>
</evidence>
<keyword evidence="4" id="KW-0964">Secreted</keyword>
<comment type="cofactor">
    <cofactor evidence="1">
        <name>Zn(2+)</name>
        <dbReference type="ChEBI" id="CHEBI:29105"/>
    </cofactor>
</comment>
<dbReference type="PRINTS" id="PR00765">
    <property type="entry name" value="CRBOXYPTASEA"/>
</dbReference>
<dbReference type="AlphaFoldDB" id="A0A1I8P6T3"/>
<dbReference type="PANTHER" id="PTHR11705:SF91">
    <property type="entry name" value="FI01817P-RELATED"/>
    <property type="match status" value="1"/>
</dbReference>
<dbReference type="GO" id="GO:0005615">
    <property type="term" value="C:extracellular space"/>
    <property type="evidence" value="ECO:0007669"/>
    <property type="project" value="TreeGrafter"/>
</dbReference>
<evidence type="ECO:0000313" key="17">
    <source>
        <dbReference type="Proteomes" id="UP000095300"/>
    </source>
</evidence>
<dbReference type="Gene3D" id="3.40.630.10">
    <property type="entry name" value="Zn peptidases"/>
    <property type="match status" value="1"/>
</dbReference>
<dbReference type="SMART" id="SM00631">
    <property type="entry name" value="Zn_pept"/>
    <property type="match status" value="1"/>
</dbReference>
<dbReference type="PROSITE" id="PS52035">
    <property type="entry name" value="PEPTIDASE_M14"/>
    <property type="match status" value="1"/>
</dbReference>
<feature type="domain" description="Peptidase M14" evidence="15">
    <location>
        <begin position="214"/>
        <end position="507"/>
    </location>
</feature>
<dbReference type="PANTHER" id="PTHR11705">
    <property type="entry name" value="PROTEASE FAMILY M14 CARBOXYPEPTIDASE A,B"/>
    <property type="match status" value="1"/>
</dbReference>
<name>A0A1I8P6T3_STOCA</name>
<keyword evidence="9" id="KW-0378">Hydrolase</keyword>
<dbReference type="VEuPathDB" id="VectorBase:SCAU005301"/>
<keyword evidence="11" id="KW-0482">Metalloprotease</keyword>
<keyword evidence="17" id="KW-1185">Reference proteome</keyword>
<comment type="similarity">
    <text evidence="3 14">Belongs to the peptidase M14 family.</text>
</comment>
<evidence type="ECO:0000256" key="9">
    <source>
        <dbReference type="ARBA" id="ARBA00022801"/>
    </source>
</evidence>
<evidence type="ECO:0000256" key="1">
    <source>
        <dbReference type="ARBA" id="ARBA00001947"/>
    </source>
</evidence>
<organism evidence="16 17">
    <name type="scientific">Stomoxys calcitrans</name>
    <name type="common">Stable fly</name>
    <name type="synonym">Conops calcitrans</name>
    <dbReference type="NCBI Taxonomy" id="35570"/>
    <lineage>
        <taxon>Eukaryota</taxon>
        <taxon>Metazoa</taxon>
        <taxon>Ecdysozoa</taxon>
        <taxon>Arthropoda</taxon>
        <taxon>Hexapoda</taxon>
        <taxon>Insecta</taxon>
        <taxon>Pterygota</taxon>
        <taxon>Neoptera</taxon>
        <taxon>Endopterygota</taxon>
        <taxon>Diptera</taxon>
        <taxon>Brachycera</taxon>
        <taxon>Muscomorpha</taxon>
        <taxon>Muscoidea</taxon>
        <taxon>Muscidae</taxon>
        <taxon>Stomoxys</taxon>
    </lineage>
</organism>
<evidence type="ECO:0000256" key="11">
    <source>
        <dbReference type="ARBA" id="ARBA00023049"/>
    </source>
</evidence>
<keyword evidence="8" id="KW-0732">Signal</keyword>
<dbReference type="FunFam" id="3.40.630.10:FF:000040">
    <property type="entry name" value="zinc carboxypeptidase"/>
    <property type="match status" value="1"/>
</dbReference>
<dbReference type="OrthoDB" id="3626597at2759"/>
<evidence type="ECO:0000256" key="5">
    <source>
        <dbReference type="ARBA" id="ARBA00022645"/>
    </source>
</evidence>
<dbReference type="GO" id="GO:0006508">
    <property type="term" value="P:proteolysis"/>
    <property type="evidence" value="ECO:0007669"/>
    <property type="project" value="UniProtKB-KW"/>
</dbReference>
<keyword evidence="10" id="KW-0862">Zinc</keyword>
<comment type="function">
    <text evidence="13">Involved in the digestion of the blood meal.</text>
</comment>
<keyword evidence="7" id="KW-0479">Metal-binding</keyword>
<gene>
    <name evidence="16" type="primary">106085896</name>
</gene>
<comment type="subcellular location">
    <subcellularLocation>
        <location evidence="2">Secreted</location>
    </subcellularLocation>
</comment>
<evidence type="ECO:0000256" key="7">
    <source>
        <dbReference type="ARBA" id="ARBA00022723"/>
    </source>
</evidence>
<dbReference type="CDD" id="cd03860">
    <property type="entry name" value="M14_CP_A-B_like"/>
    <property type="match status" value="1"/>
</dbReference>
<dbReference type="Gene3D" id="3.30.70.340">
    <property type="entry name" value="Metallocarboxypeptidase-like"/>
    <property type="match status" value="1"/>
</dbReference>
<keyword evidence="12" id="KW-1015">Disulfide bond</keyword>
<accession>A0A1I8P6T3</accession>
<evidence type="ECO:0000256" key="3">
    <source>
        <dbReference type="ARBA" id="ARBA00005988"/>
    </source>
</evidence>
<evidence type="ECO:0000256" key="6">
    <source>
        <dbReference type="ARBA" id="ARBA00022670"/>
    </source>
</evidence>
<dbReference type="InterPro" id="IPR003146">
    <property type="entry name" value="M14A_act_pep"/>
</dbReference>
<feature type="active site" description="Proton donor/acceptor" evidence="14">
    <location>
        <position position="473"/>
    </location>
</feature>
<evidence type="ECO:0000256" key="2">
    <source>
        <dbReference type="ARBA" id="ARBA00004613"/>
    </source>
</evidence>
<evidence type="ECO:0000256" key="10">
    <source>
        <dbReference type="ARBA" id="ARBA00022833"/>
    </source>
</evidence>
<dbReference type="Pfam" id="PF02244">
    <property type="entry name" value="Propep_M14"/>
    <property type="match status" value="1"/>
</dbReference>
<dbReference type="Pfam" id="PF00246">
    <property type="entry name" value="Peptidase_M14"/>
    <property type="match status" value="1"/>
</dbReference>
<proteinExistence type="inferred from homology"/>
<dbReference type="SUPFAM" id="SSF53187">
    <property type="entry name" value="Zn-dependent exopeptidases"/>
    <property type="match status" value="1"/>
</dbReference>
<evidence type="ECO:0000259" key="15">
    <source>
        <dbReference type="PROSITE" id="PS52035"/>
    </source>
</evidence>
<dbReference type="EnsemblMetazoa" id="SCAU005301-RC">
    <property type="protein sequence ID" value="SCAU005301-PC"/>
    <property type="gene ID" value="SCAU005301"/>
</dbReference>
<dbReference type="SUPFAM" id="SSF54897">
    <property type="entry name" value="Protease propeptides/inhibitors"/>
    <property type="match status" value="1"/>
</dbReference>
<dbReference type="GO" id="GO:0008270">
    <property type="term" value="F:zinc ion binding"/>
    <property type="evidence" value="ECO:0007669"/>
    <property type="project" value="InterPro"/>
</dbReference>
<evidence type="ECO:0000256" key="8">
    <source>
        <dbReference type="ARBA" id="ARBA00022729"/>
    </source>
</evidence>
<dbReference type="InterPro" id="IPR000834">
    <property type="entry name" value="Peptidase_M14"/>
</dbReference>
<dbReference type="Proteomes" id="UP000095300">
    <property type="component" value="Unassembled WGS sequence"/>
</dbReference>
<keyword evidence="5" id="KW-0121">Carboxypeptidase</keyword>
<evidence type="ECO:0000256" key="13">
    <source>
        <dbReference type="ARBA" id="ARBA00057299"/>
    </source>
</evidence>
<evidence type="ECO:0000256" key="14">
    <source>
        <dbReference type="PROSITE-ProRule" id="PRU01379"/>
    </source>
</evidence>
<reference evidence="16" key="1">
    <citation type="submission" date="2020-05" db="UniProtKB">
        <authorList>
            <consortium name="EnsemblMetazoa"/>
        </authorList>
    </citation>
    <scope>IDENTIFICATION</scope>
    <source>
        <strain evidence="16">USDA</strain>
    </source>
</reference>
<protein>
    <recommendedName>
        <fullName evidence="15">Peptidase M14 domain-containing protein</fullName>
    </recommendedName>
</protein>
<sequence length="507" mass="57744">MTSNTRWNVVALVVVLATVIALIMPSHFATAFDVSRMTPVADRNIRTGNKMLIEKEIIEERQVVSENDSNSTQAEVALDEDMSFLDEDDGDSDDGVLDVNEIPVRYDEAQLWRVYNISNAMSRRNMLPLGDILESKYGGTIWKENSKFLDVSIDKKHVKAARAFLEDHNLNTEVLNYNIQEMIDNEAAVGANLTQSEAGQRTKKAARSGIHWKDYHDLDTIYAFMREIRGKFPNICRLYTIGKTAEGRDLKVLRISENAEDNANQIWIDGGTHAREWITPATVTYIIQRLMAKWDEQPAYMSDKTWYFMPMVNPDGYVYSRQIDRLWRKNRATHSKRSRCIGVDINRNFNIGWNTVGSSKDPCKFTYHGPAPFSEMETQAIVNFLVDKTDMVAYLTFHSYGQMLLYPYGHKAARYMYAPALKRVGNEAAQIIKQKTGRKYRVGSRNEWLPPAGGGADDWACSTLGAKYVYTIELRDRGNFGFILPPSQIIQTAFEGYTLVEAVARDI</sequence>
<dbReference type="GO" id="GO:0004181">
    <property type="term" value="F:metallocarboxypeptidase activity"/>
    <property type="evidence" value="ECO:0007669"/>
    <property type="project" value="InterPro"/>
</dbReference>
<keyword evidence="6" id="KW-0645">Protease</keyword>
<dbReference type="InterPro" id="IPR036990">
    <property type="entry name" value="M14A-like_propep"/>
</dbReference>
<evidence type="ECO:0000313" key="16">
    <source>
        <dbReference type="EnsemblMetazoa" id="SCAU005301-PC"/>
    </source>
</evidence>
<evidence type="ECO:0000256" key="4">
    <source>
        <dbReference type="ARBA" id="ARBA00022525"/>
    </source>
</evidence>